<evidence type="ECO:0000259" key="10">
    <source>
        <dbReference type="Pfam" id="PF02670"/>
    </source>
</evidence>
<dbReference type="InterPro" id="IPR003821">
    <property type="entry name" value="DXP_reductoisomerase"/>
</dbReference>
<feature type="binding site" evidence="9">
    <location>
        <position position="209"/>
    </location>
    <ligand>
        <name>NADPH</name>
        <dbReference type="ChEBI" id="CHEBI:57783"/>
    </ligand>
</feature>
<feature type="binding site" evidence="9">
    <location>
        <position position="221"/>
    </location>
    <ligand>
        <name>1-deoxy-D-xylulose 5-phosphate</name>
        <dbReference type="ChEBI" id="CHEBI:57792"/>
    </ligand>
</feature>
<name>A0ABU1FR38_9MICC</name>
<feature type="binding site" evidence="9">
    <location>
        <position position="155"/>
    </location>
    <ligand>
        <name>1-deoxy-D-xylulose 5-phosphate</name>
        <dbReference type="ChEBI" id="CHEBI:57792"/>
    </ligand>
</feature>
<comment type="pathway">
    <text evidence="1 9">Isoprenoid biosynthesis; isopentenyl diphosphate biosynthesis via DXP pathway; isopentenyl diphosphate from 1-deoxy-D-xylulose 5-phosphate: step 1/6.</text>
</comment>
<sequence>MSSSPRTLAILGSTGSIGTQALQIVAAHPDRFRVVALAAGSNAALLAQQAAATGASHLGLAQHDAGSALSEHLSSVGLDSRELEVHLGPDAAAEIAALEVDMVLNGMTGSIGLKPTLAAVERGTTVALANKESLIVGGELLRGAVESGLILPVDSEHSALWQAMTSGTKEEIARLILTASGGPFRGRSAAELAEVTPAQALAHPTWNMGRVVTTNSATMVNKALEVIEAHLLFSIPLERIDVVVHPQSVVHSMVQYVDGSILAQASPPDMRLPIALALGHPERVPEATQPCDFAQAVSWSFEPLDEQVFGAVRLAKQAAAASGTHMAVYNAANEQAVEAFHEGRLGFLEILQTVDGALQDYAPQHQTPGSGLTLEAVLEAERWARTRAEELIRAASEVRA</sequence>
<evidence type="ECO:0000259" key="11">
    <source>
        <dbReference type="Pfam" id="PF08436"/>
    </source>
</evidence>
<feature type="binding site" evidence="9">
    <location>
        <position position="40"/>
    </location>
    <ligand>
        <name>NADPH</name>
        <dbReference type="ChEBI" id="CHEBI:57783"/>
    </ligand>
</feature>
<evidence type="ECO:0000256" key="7">
    <source>
        <dbReference type="ARBA" id="ARBA00023229"/>
    </source>
</evidence>
<feature type="binding site" evidence="9">
    <location>
        <position position="225"/>
    </location>
    <ligand>
        <name>1-deoxy-D-xylulose 5-phosphate</name>
        <dbReference type="ChEBI" id="CHEBI:57792"/>
    </ligand>
</feature>
<dbReference type="PIRSF" id="PIRSF006205">
    <property type="entry name" value="Dxp_reductismrs"/>
    <property type="match status" value="1"/>
</dbReference>
<evidence type="ECO:0000313" key="14">
    <source>
        <dbReference type="Proteomes" id="UP001260872"/>
    </source>
</evidence>
<dbReference type="HAMAP" id="MF_00183">
    <property type="entry name" value="DXP_reductoisom"/>
    <property type="match status" value="1"/>
</dbReference>
<keyword evidence="7 9" id="KW-0414">Isoprene biosynthesis</keyword>
<keyword evidence="14" id="KW-1185">Reference proteome</keyword>
<evidence type="ECO:0000256" key="3">
    <source>
        <dbReference type="ARBA" id="ARBA00022723"/>
    </source>
</evidence>
<feature type="binding site" evidence="9">
    <location>
        <position position="180"/>
    </location>
    <ligand>
        <name>1-deoxy-D-xylulose 5-phosphate</name>
        <dbReference type="ChEBI" id="CHEBI:57792"/>
    </ligand>
</feature>
<feature type="binding site" evidence="9">
    <location>
        <position position="14"/>
    </location>
    <ligand>
        <name>NADPH</name>
        <dbReference type="ChEBI" id="CHEBI:57783"/>
    </ligand>
</feature>
<evidence type="ECO:0000313" key="13">
    <source>
        <dbReference type="EMBL" id="MDR5711118.1"/>
    </source>
</evidence>
<dbReference type="InterPro" id="IPR013644">
    <property type="entry name" value="DXP_reductoisomerase_C"/>
</dbReference>
<evidence type="ECO:0000256" key="2">
    <source>
        <dbReference type="ARBA" id="ARBA00006825"/>
    </source>
</evidence>
<keyword evidence="4 9" id="KW-0521">NADP</keyword>
<keyword evidence="5 9" id="KW-0560">Oxidoreductase</keyword>
<feature type="binding site" evidence="9">
    <location>
        <position position="156"/>
    </location>
    <ligand>
        <name>Mn(2+)</name>
        <dbReference type="ChEBI" id="CHEBI:29035"/>
    </ligand>
</feature>
<feature type="binding site" evidence="9">
    <location>
        <position position="17"/>
    </location>
    <ligand>
        <name>NADPH</name>
        <dbReference type="ChEBI" id="CHEBI:57783"/>
    </ligand>
</feature>
<comment type="similarity">
    <text evidence="2 9">Belongs to the DXR family.</text>
</comment>
<keyword evidence="3 9" id="KW-0479">Metal-binding</keyword>
<dbReference type="RefSeq" id="WP_310536502.1">
    <property type="nucleotide sequence ID" value="NZ_BAAAOC010000024.1"/>
</dbReference>
<evidence type="ECO:0000256" key="6">
    <source>
        <dbReference type="ARBA" id="ARBA00023211"/>
    </source>
</evidence>
<dbReference type="PANTHER" id="PTHR30525:SF0">
    <property type="entry name" value="1-DEOXY-D-XYLULOSE 5-PHOSPHATE REDUCTOISOMERASE, CHLOROPLASTIC"/>
    <property type="match status" value="1"/>
</dbReference>
<evidence type="ECO:0000259" key="12">
    <source>
        <dbReference type="Pfam" id="PF13288"/>
    </source>
</evidence>
<dbReference type="Pfam" id="PF02670">
    <property type="entry name" value="DXP_reductoisom"/>
    <property type="match status" value="1"/>
</dbReference>
<dbReference type="InterPro" id="IPR026877">
    <property type="entry name" value="DXPR_C"/>
</dbReference>
<dbReference type="Gene3D" id="3.40.50.720">
    <property type="entry name" value="NAD(P)-binding Rossmann-like Domain"/>
    <property type="match status" value="1"/>
</dbReference>
<dbReference type="SUPFAM" id="SSF51735">
    <property type="entry name" value="NAD(P)-binding Rossmann-fold domains"/>
    <property type="match status" value="1"/>
</dbReference>
<proteinExistence type="inferred from homology"/>
<protein>
    <recommendedName>
        <fullName evidence="9">1-deoxy-D-xylulose 5-phosphate reductoisomerase</fullName>
        <shortName evidence="9">DXP reductoisomerase</shortName>
        <ecNumber evidence="9">1.1.1.267</ecNumber>
    </recommendedName>
    <alternativeName>
        <fullName evidence="9">1-deoxyxylulose-5-phosphate reductoisomerase</fullName>
    </alternativeName>
    <alternativeName>
        <fullName evidence="9">2-C-methyl-D-erythritol 4-phosphate synthase</fullName>
    </alternativeName>
</protein>
<feature type="domain" description="1-deoxy-D-xylulose 5-phosphate reductoisomerase N-terminal" evidence="10">
    <location>
        <begin position="8"/>
        <end position="138"/>
    </location>
</feature>
<evidence type="ECO:0000256" key="9">
    <source>
        <dbReference type="HAMAP-Rule" id="MF_00183"/>
    </source>
</evidence>
<dbReference type="Pfam" id="PF13288">
    <property type="entry name" value="DXPR_C"/>
    <property type="match status" value="1"/>
</dbReference>
<organism evidence="13 14">
    <name type="scientific">Nesterenkonia flava</name>
    <dbReference type="NCBI Taxonomy" id="469799"/>
    <lineage>
        <taxon>Bacteria</taxon>
        <taxon>Bacillati</taxon>
        <taxon>Actinomycetota</taxon>
        <taxon>Actinomycetes</taxon>
        <taxon>Micrococcales</taxon>
        <taxon>Micrococcaceae</taxon>
        <taxon>Nesterenkonia</taxon>
    </lineage>
</organism>
<feature type="binding site" evidence="9">
    <location>
        <position position="131"/>
    </location>
    <ligand>
        <name>1-deoxy-D-xylulose 5-phosphate</name>
        <dbReference type="ChEBI" id="CHEBI:57792"/>
    </ligand>
</feature>
<feature type="binding site" evidence="9">
    <location>
        <position position="222"/>
    </location>
    <ligand>
        <name>1-deoxy-D-xylulose 5-phosphate</name>
        <dbReference type="ChEBI" id="CHEBI:57792"/>
    </ligand>
</feature>
<comment type="cofactor">
    <cofactor evidence="9">
        <name>Mg(2+)</name>
        <dbReference type="ChEBI" id="CHEBI:18420"/>
    </cofactor>
    <cofactor evidence="9">
        <name>Mn(2+)</name>
        <dbReference type="ChEBI" id="CHEBI:29035"/>
    </cofactor>
</comment>
<dbReference type="InterPro" id="IPR013512">
    <property type="entry name" value="DXP_reductoisomerase_N"/>
</dbReference>
<dbReference type="EMBL" id="JAVKGT010000005">
    <property type="protein sequence ID" value="MDR5711118.1"/>
    <property type="molecule type" value="Genomic_DNA"/>
</dbReference>
<feature type="binding site" evidence="9">
    <location>
        <position position="225"/>
    </location>
    <ligand>
        <name>Mn(2+)</name>
        <dbReference type="ChEBI" id="CHEBI:29035"/>
    </ligand>
</feature>
<evidence type="ECO:0000256" key="1">
    <source>
        <dbReference type="ARBA" id="ARBA00005094"/>
    </source>
</evidence>
<feature type="binding site" evidence="9">
    <location>
        <position position="42"/>
    </location>
    <ligand>
        <name>NADPH</name>
        <dbReference type="ChEBI" id="CHEBI:57783"/>
    </ligand>
</feature>
<evidence type="ECO:0000256" key="5">
    <source>
        <dbReference type="ARBA" id="ARBA00023002"/>
    </source>
</evidence>
<feature type="domain" description="1-deoxy-D-xylulose 5-phosphate reductoisomerase C-terminal" evidence="11">
    <location>
        <begin position="150"/>
        <end position="233"/>
    </location>
</feature>
<dbReference type="SUPFAM" id="SSF69055">
    <property type="entry name" value="1-deoxy-D-xylulose-5-phosphate reductoisomerase, C-terminal domain"/>
    <property type="match status" value="1"/>
</dbReference>
<feature type="binding site" evidence="9">
    <location>
        <position position="154"/>
    </location>
    <ligand>
        <name>Mn(2+)</name>
        <dbReference type="ChEBI" id="CHEBI:29035"/>
    </ligand>
</feature>
<comment type="catalytic activity">
    <reaction evidence="8">
        <text>2-C-methyl-D-erythritol 4-phosphate + NADP(+) = 1-deoxy-D-xylulose 5-phosphate + NADPH + H(+)</text>
        <dbReference type="Rhea" id="RHEA:13717"/>
        <dbReference type="ChEBI" id="CHEBI:15378"/>
        <dbReference type="ChEBI" id="CHEBI:57783"/>
        <dbReference type="ChEBI" id="CHEBI:57792"/>
        <dbReference type="ChEBI" id="CHEBI:58262"/>
        <dbReference type="ChEBI" id="CHEBI:58349"/>
        <dbReference type="EC" id="1.1.1.267"/>
    </reaction>
    <physiologicalReaction direction="right-to-left" evidence="8">
        <dbReference type="Rhea" id="RHEA:13719"/>
    </physiologicalReaction>
</comment>
<dbReference type="InterPro" id="IPR036169">
    <property type="entry name" value="DXPR_C_sf"/>
</dbReference>
<feature type="binding site" evidence="9">
    <location>
        <position position="156"/>
    </location>
    <ligand>
        <name>1-deoxy-D-xylulose 5-phosphate</name>
        <dbReference type="ChEBI" id="CHEBI:57792"/>
    </ligand>
</feature>
<feature type="binding site" evidence="9">
    <location>
        <position position="216"/>
    </location>
    <ligand>
        <name>1-deoxy-D-xylulose 5-phosphate</name>
        <dbReference type="ChEBI" id="CHEBI:57792"/>
    </ligand>
</feature>
<comment type="function">
    <text evidence="9">Catalyzes the NADPH-dependent rearrangement and reduction of 1-deoxy-D-xylulose-5-phosphate (DXP) to 2-C-methyl-D-erythritol 4-phosphate (MEP).</text>
</comment>
<comment type="caution">
    <text evidence="13">The sequence shown here is derived from an EMBL/GenBank/DDBJ whole genome shotgun (WGS) entry which is preliminary data.</text>
</comment>
<evidence type="ECO:0000256" key="4">
    <source>
        <dbReference type="ARBA" id="ARBA00022857"/>
    </source>
</evidence>
<evidence type="ECO:0000256" key="8">
    <source>
        <dbReference type="ARBA" id="ARBA00048543"/>
    </source>
</evidence>
<gene>
    <name evidence="9 13" type="primary">dxr</name>
    <name evidence="13" type="ORF">RH857_03055</name>
</gene>
<feature type="binding site" evidence="9">
    <location>
        <position position="203"/>
    </location>
    <ligand>
        <name>1-deoxy-D-xylulose 5-phosphate</name>
        <dbReference type="ChEBI" id="CHEBI:57792"/>
    </ligand>
</feature>
<dbReference type="Pfam" id="PF08436">
    <property type="entry name" value="DXP_redisom_C"/>
    <property type="match status" value="1"/>
</dbReference>
<comment type="caution">
    <text evidence="9">Lacks conserved residue(s) required for the propagation of feature annotation.</text>
</comment>
<dbReference type="Proteomes" id="UP001260872">
    <property type="component" value="Unassembled WGS sequence"/>
</dbReference>
<feature type="binding site" evidence="9">
    <location>
        <position position="132"/>
    </location>
    <ligand>
        <name>NADPH</name>
        <dbReference type="ChEBI" id="CHEBI:57783"/>
    </ligand>
</feature>
<dbReference type="Gene3D" id="1.10.1740.10">
    <property type="match status" value="1"/>
</dbReference>
<feature type="domain" description="DXP reductoisomerase C-terminal" evidence="12">
    <location>
        <begin position="266"/>
        <end position="386"/>
    </location>
</feature>
<reference evidence="14" key="1">
    <citation type="submission" date="2023-07" db="EMBL/GenBank/DDBJ databases">
        <title>Description of three actinobacteria isolated from air of manufacturing shop in a pharmaceutical factory.</title>
        <authorList>
            <person name="Zhang D.-F."/>
        </authorList>
    </citation>
    <scope>NUCLEOTIDE SEQUENCE [LARGE SCALE GENOMIC DNA]</scope>
    <source>
        <strain evidence="14">CCTCC AB 207010</strain>
    </source>
</reference>
<dbReference type="InterPro" id="IPR036291">
    <property type="entry name" value="NAD(P)-bd_dom_sf"/>
</dbReference>
<dbReference type="NCBIfam" id="TIGR00243">
    <property type="entry name" value="Dxr"/>
    <property type="match status" value="1"/>
</dbReference>
<dbReference type="GO" id="GO:0030604">
    <property type="term" value="F:1-deoxy-D-xylulose-5-phosphate reductoisomerase activity"/>
    <property type="evidence" value="ECO:0007669"/>
    <property type="project" value="UniProtKB-EC"/>
</dbReference>
<keyword evidence="9" id="KW-0460">Magnesium</keyword>
<accession>A0ABU1FR38</accession>
<dbReference type="EC" id="1.1.1.267" evidence="9"/>
<keyword evidence="6 9" id="KW-0464">Manganese</keyword>
<feature type="binding site" evidence="9">
    <location>
        <position position="130"/>
    </location>
    <ligand>
        <name>NADPH</name>
        <dbReference type="ChEBI" id="CHEBI:57783"/>
    </ligand>
</feature>
<dbReference type="PANTHER" id="PTHR30525">
    <property type="entry name" value="1-DEOXY-D-XYLULOSE 5-PHOSPHATE REDUCTOISOMERASE"/>
    <property type="match status" value="1"/>
</dbReference>
<dbReference type="SUPFAM" id="SSF55347">
    <property type="entry name" value="Glyceraldehyde-3-phosphate dehydrogenase-like, C-terminal domain"/>
    <property type="match status" value="1"/>
</dbReference>
<feature type="binding site" evidence="9">
    <location>
        <position position="15"/>
    </location>
    <ligand>
        <name>NADPH</name>
        <dbReference type="ChEBI" id="CHEBI:57783"/>
    </ligand>
</feature>
<feature type="binding site" evidence="9">
    <location>
        <position position="16"/>
    </location>
    <ligand>
        <name>NADPH</name>
        <dbReference type="ChEBI" id="CHEBI:57783"/>
    </ligand>
</feature>